<feature type="compositionally biased region" description="Low complexity" evidence="1">
    <location>
        <begin position="156"/>
        <end position="195"/>
    </location>
</feature>
<evidence type="ECO:0000313" key="2">
    <source>
        <dbReference type="EMBL" id="OIW01192.1"/>
    </source>
</evidence>
<dbReference type="AlphaFoldDB" id="A0A4P1R4V9"/>
<feature type="region of interest" description="Disordered" evidence="1">
    <location>
        <begin position="396"/>
        <end position="421"/>
    </location>
</feature>
<feature type="compositionally biased region" description="Pro residues" evidence="1">
    <location>
        <begin position="582"/>
        <end position="605"/>
    </location>
</feature>
<feature type="compositionally biased region" description="Polar residues" evidence="1">
    <location>
        <begin position="204"/>
        <end position="215"/>
    </location>
</feature>
<accession>A0A4P1R4V9</accession>
<dbReference type="PANTHER" id="PTHR31949:SF15">
    <property type="entry name" value="ENDOCHITINASE A-LIKE ISOFORM X1"/>
    <property type="match status" value="1"/>
</dbReference>
<gene>
    <name evidence="2" type="ORF">TanjilG_10353</name>
</gene>
<proteinExistence type="predicted"/>
<feature type="region of interest" description="Disordered" evidence="1">
    <location>
        <begin position="440"/>
        <end position="518"/>
    </location>
</feature>
<feature type="region of interest" description="Disordered" evidence="1">
    <location>
        <begin position="129"/>
        <end position="358"/>
    </location>
</feature>
<dbReference type="STRING" id="3871.A0A4P1R4V9"/>
<name>A0A4P1R4V9_LUPAN</name>
<feature type="compositionally biased region" description="Low complexity" evidence="1">
    <location>
        <begin position="559"/>
        <end position="568"/>
    </location>
</feature>
<dbReference type="Gramene" id="OIW01192">
    <property type="protein sequence ID" value="OIW01192"/>
    <property type="gene ID" value="TanjilG_10353"/>
</dbReference>
<dbReference type="Proteomes" id="UP000188354">
    <property type="component" value="Chromosome LG11"/>
</dbReference>
<protein>
    <submittedName>
        <fullName evidence="2">Uncharacterized protein</fullName>
    </submittedName>
</protein>
<dbReference type="PANTHER" id="PTHR31949">
    <property type="entry name" value="GASTRIC MUCIN-LIKE PROTEIN"/>
    <property type="match status" value="1"/>
</dbReference>
<feature type="compositionally biased region" description="Polar residues" evidence="1">
    <location>
        <begin position="323"/>
        <end position="343"/>
    </location>
</feature>
<feature type="compositionally biased region" description="Polar residues" evidence="1">
    <location>
        <begin position="231"/>
        <end position="245"/>
    </location>
</feature>
<dbReference type="GO" id="GO:0043622">
    <property type="term" value="P:cortical microtubule organization"/>
    <property type="evidence" value="ECO:0007669"/>
    <property type="project" value="TreeGrafter"/>
</dbReference>
<sequence length="644" mass="69388">MVMKERDEELALFLEMRRREKENEKNNLLLLQNSEELDLSDLGSNHGVANISKVASSMPKSKTGVEELLNSENDKSDYDWLLAPPDSPLFSTLEESHISMKSETEIRNARPTALRPRVSNIQVELASRSNIASKHHAPKPVLGSSTNGNRRPSPCRGTTPATSRSSTPSGKPIIPSSNKSSRPSTPTSRATITASVKPTAPPVRSSTPTRSTVRASTPLIYRPSMEAPKVSQRSATPMLRSSTPSRAFGVSAPPTRPSSASKARPAVAKNPVQSRGISPSVKCRPWEPSKMPGFSHDAPPNLKTSLPERPASVTRTRPGVPNPRSSTVEAGSNGKSKKQSSTPLKGRASSGYGQSNESSMHVLSRARFTDNDIESPVLIGSKMVERVVNMRKLAPPKNEDHHFAHNNSHGKSSSSDSSGFGLTLSKKSLDMAMRHMDIKRSMKGNNLRPVVTSIPASSTHGARSASSSKSRTISVSDSPLATSSTASSDPSVNNNSTSYAGSEGDSIPTQANGTIAAPIPPRPFGNVVAPPAIPALRLPPPQAAAAFQPMPITGQPAWHQQQPGQMPHAMPPPPRMQQQFRPPHPGMPMRPPPQGVSAPPRPLPPEAVMVSQPPQQQLKECNPYRHVLTPNHREFYPIVIDRLY</sequence>
<feature type="compositionally biased region" description="Low complexity" evidence="1">
    <location>
        <begin position="409"/>
        <end position="421"/>
    </location>
</feature>
<evidence type="ECO:0000313" key="3">
    <source>
        <dbReference type="Proteomes" id="UP000188354"/>
    </source>
</evidence>
<feature type="compositionally biased region" description="Polar residues" evidence="1">
    <location>
        <begin position="479"/>
        <end position="500"/>
    </location>
</feature>
<dbReference type="GO" id="GO:0055028">
    <property type="term" value="C:cortical microtubule"/>
    <property type="evidence" value="ECO:0007669"/>
    <property type="project" value="TreeGrafter"/>
</dbReference>
<organism evidence="2 3">
    <name type="scientific">Lupinus angustifolius</name>
    <name type="common">Narrow-leaved blue lupine</name>
    <dbReference type="NCBI Taxonomy" id="3871"/>
    <lineage>
        <taxon>Eukaryota</taxon>
        <taxon>Viridiplantae</taxon>
        <taxon>Streptophyta</taxon>
        <taxon>Embryophyta</taxon>
        <taxon>Tracheophyta</taxon>
        <taxon>Spermatophyta</taxon>
        <taxon>Magnoliopsida</taxon>
        <taxon>eudicotyledons</taxon>
        <taxon>Gunneridae</taxon>
        <taxon>Pentapetalae</taxon>
        <taxon>rosids</taxon>
        <taxon>fabids</taxon>
        <taxon>Fabales</taxon>
        <taxon>Fabaceae</taxon>
        <taxon>Papilionoideae</taxon>
        <taxon>50 kb inversion clade</taxon>
        <taxon>genistoids sensu lato</taxon>
        <taxon>core genistoids</taxon>
        <taxon>Genisteae</taxon>
        <taxon>Lupinus</taxon>
    </lineage>
</organism>
<evidence type="ECO:0000256" key="1">
    <source>
        <dbReference type="SAM" id="MobiDB-lite"/>
    </source>
</evidence>
<reference evidence="2 3" key="1">
    <citation type="journal article" date="2017" name="Plant Biotechnol. J.">
        <title>A comprehensive draft genome sequence for lupin (Lupinus angustifolius), an emerging health food: insights into plant-microbe interactions and legume evolution.</title>
        <authorList>
            <person name="Hane J.K."/>
            <person name="Ming Y."/>
            <person name="Kamphuis L.G."/>
            <person name="Nelson M.N."/>
            <person name="Garg G."/>
            <person name="Atkins C.A."/>
            <person name="Bayer P.E."/>
            <person name="Bravo A."/>
            <person name="Bringans S."/>
            <person name="Cannon S."/>
            <person name="Edwards D."/>
            <person name="Foley R."/>
            <person name="Gao L.L."/>
            <person name="Harrison M.J."/>
            <person name="Huang W."/>
            <person name="Hurgobin B."/>
            <person name="Li S."/>
            <person name="Liu C.W."/>
            <person name="McGrath A."/>
            <person name="Morahan G."/>
            <person name="Murray J."/>
            <person name="Weller J."/>
            <person name="Jian J."/>
            <person name="Singh K.B."/>
        </authorList>
    </citation>
    <scope>NUCLEOTIDE SEQUENCE [LARGE SCALE GENOMIC DNA]</scope>
    <source>
        <strain evidence="3">cv. Tanjil</strain>
        <tissue evidence="2">Whole plant</tissue>
    </source>
</reference>
<dbReference type="EMBL" id="CM007371">
    <property type="protein sequence ID" value="OIW01192.1"/>
    <property type="molecule type" value="Genomic_DNA"/>
</dbReference>
<feature type="region of interest" description="Disordered" evidence="1">
    <location>
        <begin position="556"/>
        <end position="616"/>
    </location>
</feature>
<keyword evidence="3" id="KW-1185">Reference proteome</keyword>
<feature type="compositionally biased region" description="Low complexity" evidence="1">
    <location>
        <begin position="457"/>
        <end position="478"/>
    </location>
</feature>